<gene>
    <name evidence="1" type="ORF">MCOR_56221</name>
</gene>
<keyword evidence="2" id="KW-1185">Reference proteome</keyword>
<evidence type="ECO:0000313" key="2">
    <source>
        <dbReference type="Proteomes" id="UP000507470"/>
    </source>
</evidence>
<proteinExistence type="predicted"/>
<name>A0A6J8EX34_MYTCO</name>
<dbReference type="OrthoDB" id="10077626at2759"/>
<sequence length="297" mass="34260">MFLETSFSHPGWIVFKRQRFVHNNIVRRLQKISTMDLLLMVLMNALFLYAVTADMDMKFGYHVIEGNARFLENIETNLVENTVKIHTPAHNDVMESYQIQDFRQGQQMKCLPSLEQCRLRDIDRETAGDAGQVTEGFIHSWNKGDNTINSANEEVVKEMFYVNLDEVIDVNFLAGALKEFYQDFKYPVYKEKKIPQDAEILNITGSAGSRVKREMNTLNNECKGQEAKTIFGIDSGRSCNHLKMCQTKERRNGRWILTDCGNTHITSPLVYICVCCPWVTTIDRNGNECACSRMQDW</sequence>
<dbReference type="AlphaFoldDB" id="A0A6J8EX34"/>
<dbReference type="EMBL" id="CACVKT020009999">
    <property type="protein sequence ID" value="CAC5424302.1"/>
    <property type="molecule type" value="Genomic_DNA"/>
</dbReference>
<evidence type="ECO:0000313" key="1">
    <source>
        <dbReference type="EMBL" id="CAC5424302.1"/>
    </source>
</evidence>
<organism evidence="1 2">
    <name type="scientific">Mytilus coruscus</name>
    <name type="common">Sea mussel</name>
    <dbReference type="NCBI Taxonomy" id="42192"/>
    <lineage>
        <taxon>Eukaryota</taxon>
        <taxon>Metazoa</taxon>
        <taxon>Spiralia</taxon>
        <taxon>Lophotrochozoa</taxon>
        <taxon>Mollusca</taxon>
        <taxon>Bivalvia</taxon>
        <taxon>Autobranchia</taxon>
        <taxon>Pteriomorphia</taxon>
        <taxon>Mytilida</taxon>
        <taxon>Mytiloidea</taxon>
        <taxon>Mytilidae</taxon>
        <taxon>Mytilinae</taxon>
        <taxon>Mytilus</taxon>
    </lineage>
</organism>
<accession>A0A6J8EX34</accession>
<reference evidence="1 2" key="1">
    <citation type="submission" date="2020-06" db="EMBL/GenBank/DDBJ databases">
        <authorList>
            <person name="Li R."/>
            <person name="Bekaert M."/>
        </authorList>
    </citation>
    <scope>NUCLEOTIDE SEQUENCE [LARGE SCALE GENOMIC DNA]</scope>
    <source>
        <strain evidence="2">wild</strain>
    </source>
</reference>
<protein>
    <submittedName>
        <fullName evidence="1">Uncharacterized protein</fullName>
    </submittedName>
</protein>
<dbReference type="Proteomes" id="UP000507470">
    <property type="component" value="Unassembled WGS sequence"/>
</dbReference>